<comment type="caution">
    <text evidence="1">The sequence shown here is derived from an EMBL/GenBank/DDBJ whole genome shotgun (WGS) entry which is preliminary data.</text>
</comment>
<dbReference type="PROSITE" id="PS51257">
    <property type="entry name" value="PROKAR_LIPOPROTEIN"/>
    <property type="match status" value="1"/>
</dbReference>
<dbReference type="Proteomes" id="UP000030136">
    <property type="component" value="Unassembled WGS sequence"/>
</dbReference>
<evidence type="ECO:0008006" key="3">
    <source>
        <dbReference type="Google" id="ProtNLM"/>
    </source>
</evidence>
<organism evidence="1 2">
    <name type="scientific">Porphyromonas crevioricanis</name>
    <dbReference type="NCBI Taxonomy" id="393921"/>
    <lineage>
        <taxon>Bacteria</taxon>
        <taxon>Pseudomonadati</taxon>
        <taxon>Bacteroidota</taxon>
        <taxon>Bacteroidia</taxon>
        <taxon>Bacteroidales</taxon>
        <taxon>Porphyromonadaceae</taxon>
        <taxon>Porphyromonas</taxon>
    </lineage>
</organism>
<evidence type="ECO:0000313" key="1">
    <source>
        <dbReference type="EMBL" id="KGN93553.1"/>
    </source>
</evidence>
<name>A0AB34PE90_9PORP</name>
<dbReference type="AlphaFoldDB" id="A0AB34PE90"/>
<dbReference type="Gene3D" id="3.40.50.10610">
    <property type="entry name" value="ABC-type transport auxiliary lipoprotein component"/>
    <property type="match status" value="1"/>
</dbReference>
<dbReference type="InterPro" id="IPR008517">
    <property type="entry name" value="GNA1162-like"/>
</dbReference>
<sequence>MKRLVSIIILAVFVSSCGLGKQMTRESQYASLYENMPATILVMPPINNSSNVEAKDLLYTSISRPLVEAGYYVISPLLAMDVLKSESAYDAELFIDKPLTMFRDYFGADAVVFSQIDDWTKRGLGIETKIRYIIKSTITNEILFDRSCDLYLDLQQNSGIGSTFSAFVDLVASVIVTATTDHIVAARKANYYIFKDMPHGKYSPLYLKDKDVVVEDKDVKKRVK</sequence>
<evidence type="ECO:0000313" key="2">
    <source>
        <dbReference type="Proteomes" id="UP000030136"/>
    </source>
</evidence>
<protein>
    <recommendedName>
        <fullName evidence="3">Lipoprotein NMB1124/NMB1162</fullName>
    </recommendedName>
</protein>
<dbReference type="Pfam" id="PF05643">
    <property type="entry name" value="GNA1162-like"/>
    <property type="match status" value="1"/>
</dbReference>
<dbReference type="EMBL" id="JQJC01000025">
    <property type="protein sequence ID" value="KGN93553.1"/>
    <property type="molecule type" value="Genomic_DNA"/>
</dbReference>
<gene>
    <name evidence="1" type="ORF">HQ38_08960</name>
</gene>
<proteinExistence type="predicted"/>
<accession>A0AB34PE90</accession>
<reference evidence="1 2" key="1">
    <citation type="submission" date="2014-08" db="EMBL/GenBank/DDBJ databases">
        <title>Porphyromonas crevioricanis strain:COT-253_OH1447 Genome sequencing.</title>
        <authorList>
            <person name="Wallis C."/>
            <person name="Deusch O."/>
            <person name="O'Flynn C."/>
            <person name="Davis I."/>
            <person name="Jospin G."/>
            <person name="Darling A.E."/>
            <person name="Coil D.A."/>
            <person name="Alexiev A."/>
            <person name="Horsfall A."/>
            <person name="Kirkwood N."/>
            <person name="Harris S."/>
            <person name="Eisen J.A."/>
        </authorList>
    </citation>
    <scope>NUCLEOTIDE SEQUENCE [LARGE SCALE GENOMIC DNA]</scope>
    <source>
        <strain evidence="2">COT-253 OH1447</strain>
    </source>
</reference>
<dbReference type="RefSeq" id="WP_036890289.1">
    <property type="nucleotide sequence ID" value="NZ_JQJC01000025.1"/>
</dbReference>